<reference evidence="1 2" key="1">
    <citation type="submission" date="2015-01" db="EMBL/GenBank/DDBJ databases">
        <title>Evolution of Trichinella species and genotypes.</title>
        <authorList>
            <person name="Korhonen P.K."/>
            <person name="Edoardo P."/>
            <person name="Giuseppe L.R."/>
            <person name="Gasser R.B."/>
        </authorList>
    </citation>
    <scope>NUCLEOTIDE SEQUENCE [LARGE SCALE GENOMIC DNA]</scope>
    <source>
        <strain evidence="1">ISS1029</strain>
    </source>
</reference>
<feature type="non-terminal residue" evidence="1">
    <location>
        <position position="1"/>
    </location>
</feature>
<dbReference type="EMBL" id="JYDP01000922">
    <property type="protein sequence ID" value="KRY99273.1"/>
    <property type="molecule type" value="Genomic_DNA"/>
</dbReference>
<proteinExistence type="predicted"/>
<evidence type="ECO:0000313" key="1">
    <source>
        <dbReference type="EMBL" id="KRY99273.1"/>
    </source>
</evidence>
<comment type="caution">
    <text evidence="1">The sequence shown here is derived from an EMBL/GenBank/DDBJ whole genome shotgun (WGS) entry which is preliminary data.</text>
</comment>
<dbReference type="Proteomes" id="UP000055024">
    <property type="component" value="Unassembled WGS sequence"/>
</dbReference>
<keyword evidence="2" id="KW-1185">Reference proteome</keyword>
<feature type="non-terminal residue" evidence="1">
    <location>
        <position position="120"/>
    </location>
</feature>
<sequence>LSADAKELVTLIGSNQNYTDEKNKFSSIHSRTVVFSIKHAETVDHHVGEAECLETEKPSVQFVDLHKLIVGAKCFTAAAARRPNNSLSKPNNFRYLDATHTSTAAAANHINIKRKYTTDA</sequence>
<protein>
    <submittedName>
        <fullName evidence="1">Uncharacterized protein</fullName>
    </submittedName>
</protein>
<organism evidence="1 2">
    <name type="scientific">Trichinella zimbabwensis</name>
    <dbReference type="NCBI Taxonomy" id="268475"/>
    <lineage>
        <taxon>Eukaryota</taxon>
        <taxon>Metazoa</taxon>
        <taxon>Ecdysozoa</taxon>
        <taxon>Nematoda</taxon>
        <taxon>Enoplea</taxon>
        <taxon>Dorylaimia</taxon>
        <taxon>Trichinellida</taxon>
        <taxon>Trichinellidae</taxon>
        <taxon>Trichinella</taxon>
    </lineage>
</organism>
<gene>
    <name evidence="1" type="ORF">T11_15608</name>
</gene>
<name>A0A0V1GMG7_9BILA</name>
<accession>A0A0V1GMG7</accession>
<dbReference type="AlphaFoldDB" id="A0A0V1GMG7"/>
<evidence type="ECO:0000313" key="2">
    <source>
        <dbReference type="Proteomes" id="UP000055024"/>
    </source>
</evidence>